<dbReference type="Proteomes" id="UP001341444">
    <property type="component" value="Unassembled WGS sequence"/>
</dbReference>
<dbReference type="RefSeq" id="WP_066263177.1">
    <property type="nucleotide sequence ID" value="NZ_JARMAB010000002.1"/>
</dbReference>
<name>A0ABU6MAJ5_9BACI</name>
<evidence type="ECO:0000313" key="2">
    <source>
        <dbReference type="Proteomes" id="UP001341444"/>
    </source>
</evidence>
<dbReference type="CDD" id="cd00298">
    <property type="entry name" value="ACD_sHsps_p23-like"/>
    <property type="match status" value="1"/>
</dbReference>
<evidence type="ECO:0000313" key="1">
    <source>
        <dbReference type="EMBL" id="MED1201545.1"/>
    </source>
</evidence>
<dbReference type="EMBL" id="JARMAB010000002">
    <property type="protein sequence ID" value="MED1201545.1"/>
    <property type="molecule type" value="Genomic_DNA"/>
</dbReference>
<gene>
    <name evidence="1" type="ORF">P4T90_00400</name>
</gene>
<reference evidence="1 2" key="1">
    <citation type="submission" date="2023-03" db="EMBL/GenBank/DDBJ databases">
        <title>Bacillus Genome Sequencing.</title>
        <authorList>
            <person name="Dunlap C."/>
        </authorList>
    </citation>
    <scope>NUCLEOTIDE SEQUENCE [LARGE SCALE GENOMIC DNA]</scope>
    <source>
        <strain evidence="1 2">B-23453</strain>
    </source>
</reference>
<accession>A0ABU6MAJ5</accession>
<dbReference type="SUPFAM" id="SSF49764">
    <property type="entry name" value="HSP20-like chaperones"/>
    <property type="match status" value="1"/>
</dbReference>
<keyword evidence="2" id="KW-1185">Reference proteome</keyword>
<proteinExistence type="predicted"/>
<organism evidence="1 2">
    <name type="scientific">Heyndrickxia acidicola</name>
    <dbReference type="NCBI Taxonomy" id="209389"/>
    <lineage>
        <taxon>Bacteria</taxon>
        <taxon>Bacillati</taxon>
        <taxon>Bacillota</taxon>
        <taxon>Bacilli</taxon>
        <taxon>Bacillales</taxon>
        <taxon>Bacillaceae</taxon>
        <taxon>Heyndrickxia</taxon>
    </lineage>
</organism>
<comment type="caution">
    <text evidence="1">The sequence shown here is derived from an EMBL/GenBank/DDBJ whole genome shotgun (WGS) entry which is preliminary data.</text>
</comment>
<dbReference type="InterPro" id="IPR008978">
    <property type="entry name" value="HSP20-like_chaperone"/>
</dbReference>
<protein>
    <submittedName>
        <fullName evidence="1">Hsp20/alpha crystallin family protein</fullName>
    </submittedName>
</protein>
<sequence>MFPWNMFPFNKESSNWMGQIKPQDIEKHVQNMLSQVMPDQWQGLFNQDGLMKNASSMFQQQPQGEQQMEDTRGVQQQTIQAAVFETFDDIFVRVPLKEEEWAKQIRIFHTSNQAILENIPSQGERQIITLPCLVKKKGTTAQFRDGILEIKMPKNTDMQYTEVDVSERR</sequence>
<dbReference type="Gene3D" id="2.60.40.790">
    <property type="match status" value="1"/>
</dbReference>